<name>A0A9W9JV21_9EURO</name>
<keyword evidence="3" id="KW-1185">Reference proteome</keyword>
<dbReference type="EMBL" id="JAPQKI010000011">
    <property type="protein sequence ID" value="KAJ5082904.1"/>
    <property type="molecule type" value="Genomic_DNA"/>
</dbReference>
<accession>A0A9W9JV21</accession>
<proteinExistence type="predicted"/>
<dbReference type="AlphaFoldDB" id="A0A9W9JV21"/>
<evidence type="ECO:0000313" key="3">
    <source>
        <dbReference type="Proteomes" id="UP001149074"/>
    </source>
</evidence>
<dbReference type="GeneID" id="81363417"/>
<reference evidence="2" key="2">
    <citation type="journal article" date="2023" name="IMA Fungus">
        <title>Comparative genomic study of the Penicillium genus elucidates a diverse pangenome and 15 lateral gene transfer events.</title>
        <authorList>
            <person name="Petersen C."/>
            <person name="Sorensen T."/>
            <person name="Nielsen M.R."/>
            <person name="Sondergaard T.E."/>
            <person name="Sorensen J.L."/>
            <person name="Fitzpatrick D.A."/>
            <person name="Frisvad J.C."/>
            <person name="Nielsen K.L."/>
        </authorList>
    </citation>
    <scope>NUCLEOTIDE SEQUENCE</scope>
    <source>
        <strain evidence="2">IBT 30761</strain>
    </source>
</reference>
<sequence>MEHNRAPALNLNFATFCEELKLPSFEDFRVHWHAKMLAAKRYFAVLDNELSLSLHLDTDLYASMLESSIRQDFSSERPRVVENGGSFILSWIDVVRETTDESFKDEGNGLFSCYLRGCKVQMPAKDRDRIKQYYSIPIARNLPQPQDIRIERDTISDVRKLLAQCKQDREAAAKFEDKLDDCLSKRDFQLREYQENSLRLAQLESSPRKLSSKLGTELMSGLSTHESPENGGSRAVSSQTQPKHSSTFSASTPVPQWSRGALSPTVNSNGVSEQGPTTHGIAASGGTGTELPISASIPARSALTPIAPSKQAMPSHTQQTPRYQSATSSPDIPISGTKHRIPFSEEERLHSIRFISFLIDKKVPWSRIPSVYAERFRVHRTQASLTMRYYSATKEERVPNGYLALDLRLNPRLRKLVEELEN</sequence>
<dbReference type="OrthoDB" id="4335989at2759"/>
<feature type="compositionally biased region" description="Polar residues" evidence="1">
    <location>
        <begin position="264"/>
        <end position="277"/>
    </location>
</feature>
<evidence type="ECO:0000313" key="2">
    <source>
        <dbReference type="EMBL" id="KAJ5082904.1"/>
    </source>
</evidence>
<feature type="region of interest" description="Disordered" evidence="1">
    <location>
        <begin position="309"/>
        <end position="338"/>
    </location>
</feature>
<comment type="caution">
    <text evidence="2">The sequence shown here is derived from an EMBL/GenBank/DDBJ whole genome shotgun (WGS) entry which is preliminary data.</text>
</comment>
<feature type="compositionally biased region" description="Polar residues" evidence="1">
    <location>
        <begin position="235"/>
        <end position="255"/>
    </location>
</feature>
<evidence type="ECO:0000256" key="1">
    <source>
        <dbReference type="SAM" id="MobiDB-lite"/>
    </source>
</evidence>
<feature type="compositionally biased region" description="Polar residues" evidence="1">
    <location>
        <begin position="312"/>
        <end position="330"/>
    </location>
</feature>
<protein>
    <submittedName>
        <fullName evidence="2">Uncharacterized protein</fullName>
    </submittedName>
</protein>
<gene>
    <name evidence="2" type="ORF">N7532_011947</name>
</gene>
<dbReference type="RefSeq" id="XP_056469426.1">
    <property type="nucleotide sequence ID" value="XM_056624438.1"/>
</dbReference>
<dbReference type="Proteomes" id="UP001149074">
    <property type="component" value="Unassembled WGS sequence"/>
</dbReference>
<feature type="region of interest" description="Disordered" evidence="1">
    <location>
        <begin position="204"/>
        <end position="288"/>
    </location>
</feature>
<organism evidence="2 3">
    <name type="scientific">Penicillium argentinense</name>
    <dbReference type="NCBI Taxonomy" id="1131581"/>
    <lineage>
        <taxon>Eukaryota</taxon>
        <taxon>Fungi</taxon>
        <taxon>Dikarya</taxon>
        <taxon>Ascomycota</taxon>
        <taxon>Pezizomycotina</taxon>
        <taxon>Eurotiomycetes</taxon>
        <taxon>Eurotiomycetidae</taxon>
        <taxon>Eurotiales</taxon>
        <taxon>Aspergillaceae</taxon>
        <taxon>Penicillium</taxon>
    </lineage>
</organism>
<reference evidence="2" key="1">
    <citation type="submission" date="2022-11" db="EMBL/GenBank/DDBJ databases">
        <authorList>
            <person name="Petersen C."/>
        </authorList>
    </citation>
    <scope>NUCLEOTIDE SEQUENCE</scope>
    <source>
        <strain evidence="2">IBT 30761</strain>
    </source>
</reference>